<evidence type="ECO:0000313" key="8">
    <source>
        <dbReference type="EMBL" id="EFJ17950.1"/>
    </source>
</evidence>
<evidence type="ECO:0000256" key="2">
    <source>
        <dbReference type="ARBA" id="ARBA00022692"/>
    </source>
</evidence>
<dbReference type="SMART" id="SM00724">
    <property type="entry name" value="TLC"/>
    <property type="match status" value="1"/>
</dbReference>
<dbReference type="PIRSF" id="PIRSF005225">
    <property type="entry name" value="LAG1_LAC1"/>
    <property type="match status" value="1"/>
</dbReference>
<dbReference type="PANTHER" id="PTHR12560">
    <property type="entry name" value="LONGEVITY ASSURANCE FACTOR 1 LAG1"/>
    <property type="match status" value="1"/>
</dbReference>
<feature type="transmembrane region" description="Helical" evidence="6">
    <location>
        <begin position="121"/>
        <end position="140"/>
    </location>
</feature>
<evidence type="ECO:0000256" key="3">
    <source>
        <dbReference type="ARBA" id="ARBA00022989"/>
    </source>
</evidence>
<dbReference type="GO" id="GO:0050291">
    <property type="term" value="F:sphingosine N-acyltransferase activity"/>
    <property type="evidence" value="ECO:0000318"/>
    <property type="project" value="GO_Central"/>
</dbReference>
<dbReference type="Gramene" id="EFJ17950">
    <property type="protein sequence ID" value="EFJ17950"/>
    <property type="gene ID" value="SELMODRAFT_420762"/>
</dbReference>
<accession>D8SD13</accession>
<gene>
    <name evidence="8" type="ORF">SELMODRAFT_420762</name>
</gene>
<feature type="transmembrane region" description="Helical" evidence="6">
    <location>
        <begin position="155"/>
        <end position="179"/>
    </location>
</feature>
<name>D8SD13_SELML</name>
<keyword evidence="2 5" id="KW-0812">Transmembrane</keyword>
<dbReference type="InParanoid" id="D8SD13"/>
<evidence type="ECO:0000259" key="7">
    <source>
        <dbReference type="PROSITE" id="PS50922"/>
    </source>
</evidence>
<dbReference type="PROSITE" id="PS50922">
    <property type="entry name" value="TLC"/>
    <property type="match status" value="1"/>
</dbReference>
<evidence type="ECO:0000313" key="9">
    <source>
        <dbReference type="Proteomes" id="UP000001514"/>
    </source>
</evidence>
<reference evidence="8 9" key="1">
    <citation type="journal article" date="2011" name="Science">
        <title>The Selaginella genome identifies genetic changes associated with the evolution of vascular plants.</title>
        <authorList>
            <person name="Banks J.A."/>
            <person name="Nishiyama T."/>
            <person name="Hasebe M."/>
            <person name="Bowman J.L."/>
            <person name="Gribskov M."/>
            <person name="dePamphilis C."/>
            <person name="Albert V.A."/>
            <person name="Aono N."/>
            <person name="Aoyama T."/>
            <person name="Ambrose B.A."/>
            <person name="Ashton N.W."/>
            <person name="Axtell M.J."/>
            <person name="Barker E."/>
            <person name="Barker M.S."/>
            <person name="Bennetzen J.L."/>
            <person name="Bonawitz N.D."/>
            <person name="Chapple C."/>
            <person name="Cheng C."/>
            <person name="Correa L.G."/>
            <person name="Dacre M."/>
            <person name="DeBarry J."/>
            <person name="Dreyer I."/>
            <person name="Elias M."/>
            <person name="Engstrom E.M."/>
            <person name="Estelle M."/>
            <person name="Feng L."/>
            <person name="Finet C."/>
            <person name="Floyd S.K."/>
            <person name="Frommer W.B."/>
            <person name="Fujita T."/>
            <person name="Gramzow L."/>
            <person name="Gutensohn M."/>
            <person name="Harholt J."/>
            <person name="Hattori M."/>
            <person name="Heyl A."/>
            <person name="Hirai T."/>
            <person name="Hiwatashi Y."/>
            <person name="Ishikawa M."/>
            <person name="Iwata M."/>
            <person name="Karol K.G."/>
            <person name="Koehler B."/>
            <person name="Kolukisaoglu U."/>
            <person name="Kubo M."/>
            <person name="Kurata T."/>
            <person name="Lalonde S."/>
            <person name="Li K."/>
            <person name="Li Y."/>
            <person name="Litt A."/>
            <person name="Lyons E."/>
            <person name="Manning G."/>
            <person name="Maruyama T."/>
            <person name="Michael T.P."/>
            <person name="Mikami K."/>
            <person name="Miyazaki S."/>
            <person name="Morinaga S."/>
            <person name="Murata T."/>
            <person name="Mueller-Roeber B."/>
            <person name="Nelson D.R."/>
            <person name="Obara M."/>
            <person name="Oguri Y."/>
            <person name="Olmstead R.G."/>
            <person name="Onodera N."/>
            <person name="Petersen B.L."/>
            <person name="Pils B."/>
            <person name="Prigge M."/>
            <person name="Rensing S.A."/>
            <person name="Riano-Pachon D.M."/>
            <person name="Roberts A.W."/>
            <person name="Sato Y."/>
            <person name="Scheller H.V."/>
            <person name="Schulz B."/>
            <person name="Schulz C."/>
            <person name="Shakirov E.V."/>
            <person name="Shibagaki N."/>
            <person name="Shinohara N."/>
            <person name="Shippen D.E."/>
            <person name="Soerensen I."/>
            <person name="Sotooka R."/>
            <person name="Sugimoto N."/>
            <person name="Sugita M."/>
            <person name="Sumikawa N."/>
            <person name="Tanurdzic M."/>
            <person name="Theissen G."/>
            <person name="Ulvskov P."/>
            <person name="Wakazuki S."/>
            <person name="Weng J.K."/>
            <person name="Willats W.W."/>
            <person name="Wipf D."/>
            <person name="Wolf P.G."/>
            <person name="Yang L."/>
            <person name="Zimmer A.D."/>
            <person name="Zhu Q."/>
            <person name="Mitros T."/>
            <person name="Hellsten U."/>
            <person name="Loque D."/>
            <person name="Otillar R."/>
            <person name="Salamov A."/>
            <person name="Schmutz J."/>
            <person name="Shapiro H."/>
            <person name="Lindquist E."/>
            <person name="Lucas S."/>
            <person name="Rokhsar D."/>
            <person name="Grigoriev I.V."/>
        </authorList>
    </citation>
    <scope>NUCLEOTIDE SEQUENCE [LARGE SCALE GENOMIC DNA]</scope>
</reference>
<comment type="subcellular location">
    <subcellularLocation>
        <location evidence="1">Endoplasmic reticulum membrane</location>
        <topology evidence="1">Multi-pass membrane protein</topology>
    </subcellularLocation>
</comment>
<organism evidence="9">
    <name type="scientific">Selaginella moellendorffii</name>
    <name type="common">Spikemoss</name>
    <dbReference type="NCBI Taxonomy" id="88036"/>
    <lineage>
        <taxon>Eukaryota</taxon>
        <taxon>Viridiplantae</taxon>
        <taxon>Streptophyta</taxon>
        <taxon>Embryophyta</taxon>
        <taxon>Tracheophyta</taxon>
        <taxon>Lycopodiopsida</taxon>
        <taxon>Selaginellales</taxon>
        <taxon>Selaginellaceae</taxon>
        <taxon>Selaginella</taxon>
    </lineage>
</organism>
<feature type="domain" description="TLC" evidence="7">
    <location>
        <begin position="66"/>
        <end position="280"/>
    </location>
</feature>
<sequence length="308" mass="36185">MAGVWRWPGWEVESYPKLTDLAMVPLFGLFFPAVRFVLDRFVFEVLGRRFIARSKGDDQQFAKTLIKFKESAWKAVYFTSADLFALLITYREPWFHNTKYFWIGPGDQVWPDQKIKLKLKLLYTFSAGFYIYSMLALVFWETRRKDFGVSMTHHVVTFLLIAGSYPIRFARVGSMVLALHDASDIFLEMAKMSRYAGSDIFSSVFFVMFAIAWVLLRLIYFPFWIIWSTCREIVHTLDKSAHKAYGPVMYYGFNTFLITLLVMHIYWWILIVRVLLKQIEDKGKIEKDVRSESGSEEILTAIHVQCRQ</sequence>
<dbReference type="OMA" id="GYPHIPL"/>
<evidence type="ECO:0000256" key="4">
    <source>
        <dbReference type="ARBA" id="ARBA00023136"/>
    </source>
</evidence>
<dbReference type="HOGENOM" id="CLU_028277_5_0_1"/>
<proteinExistence type="predicted"/>
<feature type="transmembrane region" description="Helical" evidence="6">
    <location>
        <begin position="248"/>
        <end position="276"/>
    </location>
</feature>
<dbReference type="InterPro" id="IPR016439">
    <property type="entry name" value="Lag1/Lac1-like"/>
</dbReference>
<dbReference type="GO" id="GO:0005783">
    <property type="term" value="C:endoplasmic reticulum"/>
    <property type="evidence" value="ECO:0000318"/>
    <property type="project" value="GO_Central"/>
</dbReference>
<dbReference type="GO" id="GO:0005789">
    <property type="term" value="C:endoplasmic reticulum membrane"/>
    <property type="evidence" value="ECO:0007669"/>
    <property type="project" value="UniProtKB-SubCell"/>
</dbReference>
<dbReference type="eggNOG" id="KOG1607">
    <property type="taxonomic scope" value="Eukaryota"/>
</dbReference>
<protein>
    <recommendedName>
        <fullName evidence="7">TLC domain-containing protein</fullName>
    </recommendedName>
</protein>
<keyword evidence="9" id="KW-1185">Reference proteome</keyword>
<dbReference type="EMBL" id="GL377612">
    <property type="protein sequence ID" value="EFJ17950.1"/>
    <property type="molecule type" value="Genomic_DNA"/>
</dbReference>
<evidence type="ECO:0000256" key="6">
    <source>
        <dbReference type="SAM" id="Phobius"/>
    </source>
</evidence>
<dbReference type="GO" id="GO:0046513">
    <property type="term" value="P:ceramide biosynthetic process"/>
    <property type="evidence" value="ECO:0000318"/>
    <property type="project" value="GO_Central"/>
</dbReference>
<dbReference type="Proteomes" id="UP000001514">
    <property type="component" value="Unassembled WGS sequence"/>
</dbReference>
<evidence type="ECO:0000256" key="1">
    <source>
        <dbReference type="ARBA" id="ARBA00004477"/>
    </source>
</evidence>
<dbReference type="AlphaFoldDB" id="D8SD13"/>
<dbReference type="KEGG" id="smo:SELMODRAFT_420762"/>
<feature type="transmembrane region" description="Helical" evidence="6">
    <location>
        <begin position="20"/>
        <end position="38"/>
    </location>
</feature>
<evidence type="ECO:0000256" key="5">
    <source>
        <dbReference type="PROSITE-ProRule" id="PRU00205"/>
    </source>
</evidence>
<dbReference type="FunCoup" id="D8SD13">
    <property type="interactions" value="4673"/>
</dbReference>
<feature type="transmembrane region" description="Helical" evidence="6">
    <location>
        <begin position="200"/>
        <end position="228"/>
    </location>
</feature>
<keyword evidence="3 6" id="KW-1133">Transmembrane helix</keyword>
<dbReference type="STRING" id="88036.D8SD13"/>
<dbReference type="InterPro" id="IPR006634">
    <property type="entry name" value="TLC-dom"/>
</dbReference>
<dbReference type="PANTHER" id="PTHR12560:SF49">
    <property type="entry name" value="CERAMIDE SYNTHASE 1 LOH3"/>
    <property type="match status" value="1"/>
</dbReference>
<dbReference type="Pfam" id="PF03798">
    <property type="entry name" value="TRAM_LAG1_CLN8"/>
    <property type="match status" value="1"/>
</dbReference>
<keyword evidence="4 5" id="KW-0472">Membrane</keyword>